<feature type="binding site" evidence="10">
    <location>
        <position position="239"/>
    </location>
    <ligand>
        <name>pyridoxal 5'-phosphate</name>
        <dbReference type="ChEBI" id="CHEBI:597326"/>
    </ligand>
</feature>
<keyword evidence="14" id="KW-1185">Reference proteome</keyword>
<dbReference type="PANTHER" id="PTHR11601:SF34">
    <property type="entry name" value="CYSTEINE DESULFURASE"/>
    <property type="match status" value="1"/>
</dbReference>
<feature type="binding site" evidence="10">
    <location>
        <begin position="72"/>
        <end position="73"/>
    </location>
    <ligand>
        <name>pyridoxal 5'-phosphate</name>
        <dbReference type="ChEBI" id="CHEBI:597326"/>
    </ligand>
</feature>
<reference evidence="14" key="1">
    <citation type="submission" date="2017-04" db="EMBL/GenBank/DDBJ databases">
        <authorList>
            <person name="Varghese N."/>
            <person name="Submissions S."/>
        </authorList>
    </citation>
    <scope>NUCLEOTIDE SEQUENCE [LARGE SCALE GENOMIC DNA]</scope>
    <source>
        <strain evidence="14">USBA 82</strain>
    </source>
</reference>
<feature type="active site" description="Cysteine persulfide intermediate" evidence="10">
    <location>
        <position position="328"/>
    </location>
</feature>
<dbReference type="InterPro" id="IPR017772">
    <property type="entry name" value="Cys_deSase_NifS_bac/arc"/>
</dbReference>
<comment type="function">
    <text evidence="10">Master enzyme that delivers sulfur to a number of partners involved in Fe-S cluster assembly, tRNA modification or cofactor biosynthesis. Catalyzes the removal of elemental sulfur atoms from cysteine to produce alanine. Functions as a sulfur delivery protein for Fe-S cluster synthesis onto IscU, an Fe-S scaffold assembly protein, as well as other S acceptor proteins.</text>
</comment>
<feature type="domain" description="Aminotransferase class V" evidence="12">
    <location>
        <begin position="5"/>
        <end position="369"/>
    </location>
</feature>
<evidence type="ECO:0000259" key="12">
    <source>
        <dbReference type="Pfam" id="PF00266"/>
    </source>
</evidence>
<comment type="subcellular location">
    <subcellularLocation>
        <location evidence="10">Cytoplasm</location>
    </subcellularLocation>
</comment>
<evidence type="ECO:0000256" key="5">
    <source>
        <dbReference type="ARBA" id="ARBA00022723"/>
    </source>
</evidence>
<feature type="binding site" evidence="10">
    <location>
        <position position="181"/>
    </location>
    <ligand>
        <name>pyridoxal 5'-phosphate</name>
        <dbReference type="ChEBI" id="CHEBI:597326"/>
    </ligand>
</feature>
<gene>
    <name evidence="10" type="primary">iscS</name>
    <name evidence="13" type="ORF">SAMN06275492_13115</name>
</gene>
<dbReference type="GO" id="GO:0046872">
    <property type="term" value="F:metal ion binding"/>
    <property type="evidence" value="ECO:0007669"/>
    <property type="project" value="UniProtKB-KW"/>
</dbReference>
<dbReference type="Pfam" id="PF00266">
    <property type="entry name" value="Aminotran_5"/>
    <property type="match status" value="1"/>
</dbReference>
<evidence type="ECO:0000256" key="3">
    <source>
        <dbReference type="ARBA" id="ARBA00022490"/>
    </source>
</evidence>
<comment type="similarity">
    <text evidence="2 10">Belongs to the class-V pyridoxal-phosphate-dependent aminotransferase family. NifS/IscS subfamily.</text>
</comment>
<dbReference type="STRING" id="561720.SAMN06275492_13115"/>
<comment type="cofactor">
    <cofactor evidence="1 10 11">
        <name>pyridoxal 5'-phosphate</name>
        <dbReference type="ChEBI" id="CHEBI:597326"/>
    </cofactor>
</comment>
<feature type="modified residue" description="N6-(pyridoxal phosphate)lysine" evidence="10">
    <location>
        <position position="204"/>
    </location>
</feature>
<dbReference type="GO" id="GO:0006520">
    <property type="term" value="P:amino acid metabolic process"/>
    <property type="evidence" value="ECO:0007669"/>
    <property type="project" value="InterPro"/>
</dbReference>
<dbReference type="NCBIfam" id="NF002806">
    <property type="entry name" value="PRK02948.1"/>
    <property type="match status" value="1"/>
</dbReference>
<evidence type="ECO:0000313" key="13">
    <source>
        <dbReference type="EMBL" id="SMG42434.1"/>
    </source>
</evidence>
<dbReference type="AlphaFoldDB" id="A0A1X7KLV3"/>
<dbReference type="InterPro" id="IPR020578">
    <property type="entry name" value="Aminotrans_V_PyrdxlP_BS"/>
</dbReference>
<evidence type="ECO:0000256" key="11">
    <source>
        <dbReference type="RuleBase" id="RU004504"/>
    </source>
</evidence>
<evidence type="ECO:0000256" key="1">
    <source>
        <dbReference type="ARBA" id="ARBA00001933"/>
    </source>
</evidence>
<dbReference type="FunFam" id="3.40.640.10:FF:000084">
    <property type="entry name" value="IscS-like cysteine desulfurase"/>
    <property type="match status" value="1"/>
</dbReference>
<keyword evidence="7 10" id="KW-0408">Iron</keyword>
<evidence type="ECO:0000256" key="9">
    <source>
        <dbReference type="ARBA" id="ARBA00050776"/>
    </source>
</evidence>
<dbReference type="Gene3D" id="3.40.640.10">
    <property type="entry name" value="Type I PLP-dependent aspartate aminotransferase-like (Major domain)"/>
    <property type="match status" value="1"/>
</dbReference>
<comment type="catalytic activity">
    <reaction evidence="9 10">
        <text>(sulfur carrier)-H + L-cysteine = (sulfur carrier)-SH + L-alanine</text>
        <dbReference type="Rhea" id="RHEA:43892"/>
        <dbReference type="Rhea" id="RHEA-COMP:14737"/>
        <dbReference type="Rhea" id="RHEA-COMP:14739"/>
        <dbReference type="ChEBI" id="CHEBI:29917"/>
        <dbReference type="ChEBI" id="CHEBI:35235"/>
        <dbReference type="ChEBI" id="CHEBI:57972"/>
        <dbReference type="ChEBI" id="CHEBI:64428"/>
        <dbReference type="EC" id="2.8.1.7"/>
    </reaction>
</comment>
<name>A0A1X7KLV3_9BACT</name>
<comment type="pathway">
    <text evidence="10">Cofactor biosynthesis; iron-sulfur cluster biosynthesis.</text>
</comment>
<dbReference type="GO" id="GO:0051537">
    <property type="term" value="F:2 iron, 2 sulfur cluster binding"/>
    <property type="evidence" value="ECO:0007669"/>
    <property type="project" value="UniProtKB-UniRule"/>
</dbReference>
<dbReference type="GO" id="GO:0031071">
    <property type="term" value="F:cysteine desulfurase activity"/>
    <property type="evidence" value="ECO:0007669"/>
    <property type="project" value="UniProtKB-UniRule"/>
</dbReference>
<dbReference type="Gene3D" id="1.10.260.50">
    <property type="match status" value="1"/>
</dbReference>
<evidence type="ECO:0000256" key="6">
    <source>
        <dbReference type="ARBA" id="ARBA00022898"/>
    </source>
</evidence>
<evidence type="ECO:0000313" key="14">
    <source>
        <dbReference type="Proteomes" id="UP000193355"/>
    </source>
</evidence>
<evidence type="ECO:0000256" key="10">
    <source>
        <dbReference type="HAMAP-Rule" id="MF_00331"/>
    </source>
</evidence>
<dbReference type="HAMAP" id="MF_00331">
    <property type="entry name" value="Cys_desulf_IscS"/>
    <property type="match status" value="1"/>
</dbReference>
<accession>A0A1X7KLV3</accession>
<proteinExistence type="inferred from homology"/>
<dbReference type="UniPathway" id="UPA00266"/>
<feature type="binding site" evidence="10">
    <location>
        <position position="153"/>
    </location>
    <ligand>
        <name>pyridoxal 5'-phosphate</name>
        <dbReference type="ChEBI" id="CHEBI:597326"/>
    </ligand>
</feature>
<keyword evidence="10" id="KW-0001">2Fe-2S</keyword>
<dbReference type="InterPro" id="IPR010240">
    <property type="entry name" value="Cys_deSase_IscS"/>
</dbReference>
<dbReference type="InterPro" id="IPR015421">
    <property type="entry name" value="PyrdxlP-dep_Trfase_major"/>
</dbReference>
<dbReference type="NCBIfam" id="TIGR03402">
    <property type="entry name" value="FeS_nifS"/>
    <property type="match status" value="1"/>
</dbReference>
<dbReference type="InterPro" id="IPR015424">
    <property type="entry name" value="PyrdxlP-dep_Trfase"/>
</dbReference>
<dbReference type="SUPFAM" id="SSF53383">
    <property type="entry name" value="PLP-dependent transferases"/>
    <property type="match status" value="1"/>
</dbReference>
<comment type="caution">
    <text evidence="10">Lacks conserved residue(s) required for the propagation of feature annotation.</text>
</comment>
<evidence type="ECO:0000256" key="8">
    <source>
        <dbReference type="ARBA" id="ARBA00023014"/>
    </source>
</evidence>
<dbReference type="RefSeq" id="WP_085545269.1">
    <property type="nucleotide sequence ID" value="NZ_FXBB01000031.1"/>
</dbReference>
<dbReference type="InterPro" id="IPR000192">
    <property type="entry name" value="Aminotrans_V_dom"/>
</dbReference>
<evidence type="ECO:0000256" key="2">
    <source>
        <dbReference type="ARBA" id="ARBA00006490"/>
    </source>
</evidence>
<dbReference type="PANTHER" id="PTHR11601">
    <property type="entry name" value="CYSTEINE DESULFURYLASE FAMILY MEMBER"/>
    <property type="match status" value="1"/>
</dbReference>
<dbReference type="GO" id="GO:0044571">
    <property type="term" value="P:[2Fe-2S] cluster assembly"/>
    <property type="evidence" value="ECO:0007669"/>
    <property type="project" value="UniProtKB-UniRule"/>
</dbReference>
<dbReference type="Gene3D" id="3.90.1150.10">
    <property type="entry name" value="Aspartate Aminotransferase, domain 1"/>
    <property type="match status" value="1"/>
</dbReference>
<dbReference type="GO" id="GO:0030170">
    <property type="term" value="F:pyridoxal phosphate binding"/>
    <property type="evidence" value="ECO:0007669"/>
    <property type="project" value="UniProtKB-UniRule"/>
</dbReference>
<protein>
    <recommendedName>
        <fullName evidence="10">Cysteine desulfurase IscS</fullName>
        <ecNumber evidence="10">2.8.1.7</ecNumber>
    </recommendedName>
</protein>
<evidence type="ECO:0000256" key="7">
    <source>
        <dbReference type="ARBA" id="ARBA00023004"/>
    </source>
</evidence>
<keyword evidence="6 10" id="KW-0663">Pyridoxal phosphate</keyword>
<dbReference type="PIRSF" id="PIRSF005572">
    <property type="entry name" value="NifS"/>
    <property type="match status" value="1"/>
</dbReference>
<evidence type="ECO:0000256" key="4">
    <source>
        <dbReference type="ARBA" id="ARBA00022679"/>
    </source>
</evidence>
<keyword evidence="4 10" id="KW-0808">Transferase</keyword>
<keyword evidence="5 10" id="KW-0479">Metal-binding</keyword>
<organism evidence="13 14">
    <name type="scientific">Dethiosulfovibrio salsuginis</name>
    <dbReference type="NCBI Taxonomy" id="561720"/>
    <lineage>
        <taxon>Bacteria</taxon>
        <taxon>Thermotogati</taxon>
        <taxon>Synergistota</taxon>
        <taxon>Synergistia</taxon>
        <taxon>Synergistales</taxon>
        <taxon>Dethiosulfovibrionaceae</taxon>
        <taxon>Dethiosulfovibrio</taxon>
    </lineage>
</organism>
<dbReference type="InterPro" id="IPR015422">
    <property type="entry name" value="PyrdxlP-dep_Trfase_small"/>
</dbReference>
<dbReference type="EMBL" id="FXBB01000031">
    <property type="protein sequence ID" value="SMG42434.1"/>
    <property type="molecule type" value="Genomic_DNA"/>
</dbReference>
<keyword evidence="8 10" id="KW-0411">Iron-sulfur</keyword>
<comment type="subunit">
    <text evidence="10">Homodimer. Forms a heterotetramer with IscU, interacts with other sulfur acceptors.</text>
</comment>
<keyword evidence="3 10" id="KW-0963">Cytoplasm</keyword>
<dbReference type="GO" id="GO:1990221">
    <property type="term" value="C:L-cysteine desulfurase complex"/>
    <property type="evidence" value="ECO:0007669"/>
    <property type="project" value="UniProtKB-ARBA"/>
</dbReference>
<dbReference type="EC" id="2.8.1.7" evidence="10"/>
<dbReference type="PROSITE" id="PS00595">
    <property type="entry name" value="AA_TRANSFER_CLASS_5"/>
    <property type="match status" value="1"/>
</dbReference>
<dbReference type="InterPro" id="IPR016454">
    <property type="entry name" value="Cysteine_dSase"/>
</dbReference>
<sequence>MKTNVYMDYAATTYVRPEVLEAMEAYFTRSFHNPSSLYSASEPNRNAIDTARAQVASVIGADKKEIFFTGGGSEADNWALKGAAFALGAKKGRHLITTSIEHHAITHSMEFLERQGFDITYLPVDGEGFVPLDVLEKAIRDDTILVSVAMANNEIGTVQDVTSIGRLCRERGVLFHTDAVQAVTHIPIDVEAMNIDMLSMAAHKFYGPKGVGALYIRKGVRIENLIHGGGQESGRRSGTENVPGIVGMGLAAALAHGEMANEARRLSSLRDRLMEGLLRKIPYARINGPIGDRRLPNNSNFSFVGIEGETLLLDLDDGGFSASTGSACASASLDPSHVLMAIGLSHEMAHGSVRLTLGRNSSDEDVDRLLEYLPRVVERRRAMSPLWEDFLKRQEGV</sequence>
<dbReference type="OrthoDB" id="9808002at2"/>
<feature type="binding site" description="via persulfide group" evidence="10">
    <location>
        <position position="328"/>
    </location>
    <ligand>
        <name>[2Fe-2S] cluster</name>
        <dbReference type="ChEBI" id="CHEBI:190135"/>
        <note>ligand shared with IscU</note>
    </ligand>
</feature>
<dbReference type="Proteomes" id="UP000193355">
    <property type="component" value="Unassembled WGS sequence"/>
</dbReference>